<evidence type="ECO:0000256" key="1">
    <source>
        <dbReference type="ARBA" id="ARBA00004370"/>
    </source>
</evidence>
<dbReference type="Proteomes" id="UP001345013">
    <property type="component" value="Unassembled WGS sequence"/>
</dbReference>
<evidence type="ECO:0008006" key="10">
    <source>
        <dbReference type="Google" id="ProtNLM"/>
    </source>
</evidence>
<keyword evidence="9" id="KW-1185">Reference proteome</keyword>
<dbReference type="EMBL" id="JAVRRG010000228">
    <property type="protein sequence ID" value="KAK5077390.1"/>
    <property type="molecule type" value="Genomic_DNA"/>
</dbReference>
<evidence type="ECO:0000313" key="8">
    <source>
        <dbReference type="EMBL" id="KAK5077390.1"/>
    </source>
</evidence>
<dbReference type="PANTHER" id="PTHR21659:SF57">
    <property type="entry name" value="PLASMA MEMBRANE PROTEOLIPID 31"/>
    <property type="match status" value="1"/>
</dbReference>
<comment type="caution">
    <text evidence="8">The sequence shown here is derived from an EMBL/GenBank/DDBJ whole genome shotgun (WGS) entry which is preliminary data.</text>
</comment>
<evidence type="ECO:0000256" key="4">
    <source>
        <dbReference type="ARBA" id="ARBA00022989"/>
    </source>
</evidence>
<gene>
    <name evidence="8" type="ORF">LTR24_009694</name>
</gene>
<evidence type="ECO:0000256" key="2">
    <source>
        <dbReference type="ARBA" id="ARBA00009530"/>
    </source>
</evidence>
<evidence type="ECO:0000256" key="5">
    <source>
        <dbReference type="ARBA" id="ARBA00023136"/>
    </source>
</evidence>
<proteinExistence type="inferred from homology"/>
<comment type="similarity">
    <text evidence="2">Belongs to the UPF0057 (PMP3) family.</text>
</comment>
<dbReference type="PANTHER" id="PTHR21659">
    <property type="entry name" value="HYDROPHOBIC PROTEIN RCI2 LOW TEMPERATURE AND SALT RESPONSIVE PROTEIN LTI6 -RELATED"/>
    <property type="match status" value="1"/>
</dbReference>
<keyword evidence="3 7" id="KW-0812">Transmembrane</keyword>
<sequence>MACGDIFLGLIAILFPPIAVWIKSGLCSADSLINIVLCMLGYLPGLLHAWYIIAKNPEYDYEVIPDDEAQQGGRVTYYYISHEQRPNSPRQQRPKNYGTQGSAPPVPESSRPNNAPAAGPSSGARSDEAGAPPSYADAVKGDHKVQRQE</sequence>
<evidence type="ECO:0000256" key="6">
    <source>
        <dbReference type="SAM" id="MobiDB-lite"/>
    </source>
</evidence>
<evidence type="ECO:0000256" key="7">
    <source>
        <dbReference type="SAM" id="Phobius"/>
    </source>
</evidence>
<keyword evidence="4 7" id="KW-1133">Transmembrane helix</keyword>
<feature type="transmembrane region" description="Helical" evidence="7">
    <location>
        <begin position="6"/>
        <end position="22"/>
    </location>
</feature>
<comment type="subcellular location">
    <subcellularLocation>
        <location evidence="1">Membrane</location>
    </subcellularLocation>
</comment>
<organism evidence="8 9">
    <name type="scientific">Lithohypha guttulata</name>
    <dbReference type="NCBI Taxonomy" id="1690604"/>
    <lineage>
        <taxon>Eukaryota</taxon>
        <taxon>Fungi</taxon>
        <taxon>Dikarya</taxon>
        <taxon>Ascomycota</taxon>
        <taxon>Pezizomycotina</taxon>
        <taxon>Eurotiomycetes</taxon>
        <taxon>Chaetothyriomycetidae</taxon>
        <taxon>Chaetothyriales</taxon>
        <taxon>Trichomeriaceae</taxon>
        <taxon>Lithohypha</taxon>
    </lineage>
</organism>
<feature type="compositionally biased region" description="Low complexity" evidence="6">
    <location>
        <begin position="109"/>
        <end position="124"/>
    </location>
</feature>
<protein>
    <recommendedName>
        <fullName evidence="10">Stress response RCI peptide</fullName>
    </recommendedName>
</protein>
<feature type="region of interest" description="Disordered" evidence="6">
    <location>
        <begin position="81"/>
        <end position="149"/>
    </location>
</feature>
<name>A0ABR0JW61_9EURO</name>
<reference evidence="8 9" key="1">
    <citation type="submission" date="2023-08" db="EMBL/GenBank/DDBJ databases">
        <title>Black Yeasts Isolated from many extreme environments.</title>
        <authorList>
            <person name="Coleine C."/>
            <person name="Stajich J.E."/>
            <person name="Selbmann L."/>
        </authorList>
    </citation>
    <scope>NUCLEOTIDE SEQUENCE [LARGE SCALE GENOMIC DNA]</scope>
    <source>
        <strain evidence="8 9">CCFEE 5885</strain>
    </source>
</reference>
<evidence type="ECO:0000313" key="9">
    <source>
        <dbReference type="Proteomes" id="UP001345013"/>
    </source>
</evidence>
<dbReference type="InterPro" id="IPR000612">
    <property type="entry name" value="PMP3"/>
</dbReference>
<evidence type="ECO:0000256" key="3">
    <source>
        <dbReference type="ARBA" id="ARBA00022692"/>
    </source>
</evidence>
<dbReference type="Pfam" id="PF01679">
    <property type="entry name" value="Pmp3"/>
    <property type="match status" value="1"/>
</dbReference>
<dbReference type="PROSITE" id="PS01309">
    <property type="entry name" value="UPF0057"/>
    <property type="match status" value="1"/>
</dbReference>
<keyword evidence="5 7" id="KW-0472">Membrane</keyword>
<feature type="compositionally biased region" description="Basic and acidic residues" evidence="6">
    <location>
        <begin position="139"/>
        <end position="149"/>
    </location>
</feature>
<accession>A0ABR0JW61</accession>
<feature type="transmembrane region" description="Helical" evidence="7">
    <location>
        <begin position="34"/>
        <end position="53"/>
    </location>
</feature>